<evidence type="ECO:0000313" key="15">
    <source>
        <dbReference type="Proteomes" id="UP000002012"/>
    </source>
</evidence>
<evidence type="ECO:0000313" key="14">
    <source>
        <dbReference type="EMBL" id="ADD69076.1"/>
    </source>
</evidence>
<evidence type="ECO:0000256" key="2">
    <source>
        <dbReference type="ARBA" id="ARBA00004651"/>
    </source>
</evidence>
<dbReference type="EMBL" id="CP001968">
    <property type="protein sequence ID" value="ADD69076.1"/>
    <property type="molecule type" value="Genomic_DNA"/>
</dbReference>
<dbReference type="AlphaFoldDB" id="D4H353"/>
<dbReference type="InterPro" id="IPR045851">
    <property type="entry name" value="AMP-bd_C_sf"/>
</dbReference>
<dbReference type="InterPro" id="IPR000067">
    <property type="entry name" value="FlgMring_FliF"/>
</dbReference>
<evidence type="ECO:0000256" key="11">
    <source>
        <dbReference type="SAM" id="Phobius"/>
    </source>
</evidence>
<dbReference type="Proteomes" id="UP000002012">
    <property type="component" value="Chromosome"/>
</dbReference>
<keyword evidence="6 11" id="KW-1133">Transmembrane helix</keyword>
<evidence type="ECO:0000256" key="4">
    <source>
        <dbReference type="ARBA" id="ARBA00022475"/>
    </source>
</evidence>
<keyword evidence="14" id="KW-0969">Cilium</keyword>
<dbReference type="InterPro" id="IPR006182">
    <property type="entry name" value="FliF_N_dom"/>
</dbReference>
<comment type="function">
    <text evidence="9">The M ring may be actively involved in energy transduction.</text>
</comment>
<dbReference type="OrthoDB" id="9807026at2"/>
<dbReference type="GO" id="GO:0005886">
    <property type="term" value="C:plasma membrane"/>
    <property type="evidence" value="ECO:0007669"/>
    <property type="project" value="UniProtKB-SubCell"/>
</dbReference>
<evidence type="ECO:0000256" key="7">
    <source>
        <dbReference type="ARBA" id="ARBA00023136"/>
    </source>
</evidence>
<reference evidence="14 15" key="1">
    <citation type="journal article" date="2010" name="Stand. Genomic Sci.">
        <title>Complete genome sequence of Denitrovibrio acetiphilus type strain (N2460).</title>
        <authorList>
            <person name="Kiss H."/>
            <person name="Lang E."/>
            <person name="Lapidus A."/>
            <person name="Copeland A."/>
            <person name="Nolan M."/>
            <person name="Glavina Del Rio T."/>
            <person name="Chen F."/>
            <person name="Lucas S."/>
            <person name="Tice H."/>
            <person name="Cheng J.F."/>
            <person name="Han C."/>
            <person name="Goodwin L."/>
            <person name="Pitluck S."/>
            <person name="Liolios K."/>
            <person name="Pati A."/>
            <person name="Ivanova N."/>
            <person name="Mavromatis K."/>
            <person name="Chen A."/>
            <person name="Palaniappan K."/>
            <person name="Land M."/>
            <person name="Hauser L."/>
            <person name="Chang Y.J."/>
            <person name="Jeffries C.D."/>
            <person name="Detter J.C."/>
            <person name="Brettin T."/>
            <person name="Spring S."/>
            <person name="Rohde M."/>
            <person name="Goker M."/>
            <person name="Woyke T."/>
            <person name="Bristow J."/>
            <person name="Eisen J.A."/>
            <person name="Markowitz V."/>
            <person name="Hugenholtz P."/>
            <person name="Kyrpides N.C."/>
            <person name="Klenk H.P."/>
        </authorList>
    </citation>
    <scope>NUCLEOTIDE SEQUENCE [LARGE SCALE GENOMIC DNA]</scope>
    <source>
        <strain evidence="15">DSM 12809 / NBRC 114555 / N2460</strain>
    </source>
</reference>
<dbReference type="InParanoid" id="D4H353"/>
<dbReference type="RefSeq" id="WP_013011578.1">
    <property type="nucleotide sequence ID" value="NC_013943.1"/>
</dbReference>
<evidence type="ECO:0000256" key="8">
    <source>
        <dbReference type="ARBA" id="ARBA00023143"/>
    </source>
</evidence>
<dbReference type="PaxDb" id="522772-Dacet_2314"/>
<organism evidence="14 15">
    <name type="scientific">Denitrovibrio acetiphilus (strain DSM 12809 / NBRC 114555 / N2460)</name>
    <dbReference type="NCBI Taxonomy" id="522772"/>
    <lineage>
        <taxon>Bacteria</taxon>
        <taxon>Pseudomonadati</taxon>
        <taxon>Deferribacterota</taxon>
        <taxon>Deferribacteres</taxon>
        <taxon>Deferribacterales</taxon>
        <taxon>Geovibrionaceae</taxon>
        <taxon>Denitrovibrio</taxon>
    </lineage>
</organism>
<evidence type="ECO:0000256" key="3">
    <source>
        <dbReference type="ARBA" id="ARBA00007971"/>
    </source>
</evidence>
<feature type="transmembrane region" description="Helical" evidence="11">
    <location>
        <begin position="23"/>
        <end position="43"/>
    </location>
</feature>
<dbReference type="GO" id="GO:0071973">
    <property type="term" value="P:bacterial-type flagellum-dependent cell motility"/>
    <property type="evidence" value="ECO:0007669"/>
    <property type="project" value="InterPro"/>
</dbReference>
<accession>D4H353</accession>
<feature type="region of interest" description="Disordered" evidence="10">
    <location>
        <begin position="290"/>
        <end position="330"/>
    </location>
</feature>
<dbReference type="GO" id="GO:0003774">
    <property type="term" value="F:cytoskeletal motor activity"/>
    <property type="evidence" value="ECO:0007669"/>
    <property type="project" value="InterPro"/>
</dbReference>
<dbReference type="KEGG" id="dap:Dacet_2314"/>
<gene>
    <name evidence="14" type="ordered locus">Dacet_2314</name>
</gene>
<dbReference type="GO" id="GO:0009431">
    <property type="term" value="C:bacterial-type flagellum basal body, MS ring"/>
    <property type="evidence" value="ECO:0007669"/>
    <property type="project" value="InterPro"/>
</dbReference>
<dbReference type="FunCoup" id="D4H353">
    <property type="interactions" value="133"/>
</dbReference>
<comment type="subcellular location">
    <subcellularLocation>
        <location evidence="1 9">Bacterial flagellum basal body</location>
    </subcellularLocation>
    <subcellularLocation>
        <location evidence="2">Cell membrane</location>
        <topology evidence="2">Multi-pass membrane protein</topology>
    </subcellularLocation>
</comment>
<feature type="compositionally biased region" description="Polar residues" evidence="10">
    <location>
        <begin position="290"/>
        <end position="301"/>
    </location>
</feature>
<name>D4H353_DENA2</name>
<dbReference type="InterPro" id="IPR043427">
    <property type="entry name" value="YscJ/FliF"/>
</dbReference>
<evidence type="ECO:0000256" key="1">
    <source>
        <dbReference type="ARBA" id="ARBA00004117"/>
    </source>
</evidence>
<sequence>MALSDIASQFKDTYLKLSLLQKISVAAALAAVFISVAVIVYWANRPVYKTLFAGMTQDDAALVVDSLKEQRIPYKLEDGGAKITIPDQYVYETRLNLAKENIPRGGGAGLELFDKSSFGMTEFMQNVSYQRALQGELARTITALKEIQEARVHLTVSKDRLFIADEEASKAAVVLRLRSGASLGRAEVQAIASLVSGAVKGLSPENVQIVDTQGRLLSEFLDEENSPLMMTQSQLEYTKKIERDLERKVNEILGATLGKGNAVAKVTAEIDFNKRDVTKEEYGDTPVLRSQQSMEISSTNKPDGPQGIPGVQSNLAEPDIGTAGRNQEYNKTEDTQNFEINKTITVEQKAYGTIDRVTVAVVVDDRKIRQQDDNGESTIVSQRRSDDEMRSIRNLVAMAVGYNEPRGDQIEVTNISFDTTSKDHEYDTLKREKTMELVGMVSKYLLAALIVLLFYFLVIRRILKRLDKPVTVHEDGSITYGQIDGEMGIDITLDDSYPKTLEELEREIESELEESSPMDVDTVKSKVMLKKIEEFATEDPDAMASLLKTLMRGDN</sequence>
<keyword evidence="15" id="KW-1185">Reference proteome</keyword>
<dbReference type="HOGENOM" id="CLU_028108_1_1_0"/>
<dbReference type="eggNOG" id="COG1766">
    <property type="taxonomic scope" value="Bacteria"/>
</dbReference>
<keyword evidence="5 11" id="KW-0812">Transmembrane</keyword>
<protein>
    <recommendedName>
        <fullName evidence="9">Flagellar M-ring protein</fullName>
    </recommendedName>
</protein>
<dbReference type="PANTHER" id="PTHR30046:SF0">
    <property type="entry name" value="FLAGELLAR M-RING PROTEIN"/>
    <property type="match status" value="1"/>
</dbReference>
<evidence type="ECO:0000259" key="12">
    <source>
        <dbReference type="Pfam" id="PF01514"/>
    </source>
</evidence>
<dbReference type="STRING" id="522772.Dacet_2314"/>
<dbReference type="PRINTS" id="PR01009">
    <property type="entry name" value="FLGMRINGFLIF"/>
</dbReference>
<feature type="transmembrane region" description="Helical" evidence="11">
    <location>
        <begin position="437"/>
        <end position="458"/>
    </location>
</feature>
<evidence type="ECO:0000256" key="5">
    <source>
        <dbReference type="ARBA" id="ARBA00022692"/>
    </source>
</evidence>
<dbReference type="InterPro" id="IPR013556">
    <property type="entry name" value="Flag_M-ring_C"/>
</dbReference>
<feature type="domain" description="Flagellar M-ring C-terminal" evidence="13">
    <location>
        <begin position="253"/>
        <end position="417"/>
    </location>
</feature>
<proteinExistence type="inferred from homology"/>
<keyword evidence="14" id="KW-0966">Cell projection</keyword>
<dbReference type="Pfam" id="PF01514">
    <property type="entry name" value="YscJ_FliF"/>
    <property type="match status" value="1"/>
</dbReference>
<dbReference type="PIRSF" id="PIRSF004862">
    <property type="entry name" value="FliF"/>
    <property type="match status" value="1"/>
</dbReference>
<dbReference type="Pfam" id="PF08345">
    <property type="entry name" value="YscJ_FliF_C"/>
    <property type="match status" value="1"/>
</dbReference>
<evidence type="ECO:0000256" key="9">
    <source>
        <dbReference type="PIRNR" id="PIRNR004862"/>
    </source>
</evidence>
<dbReference type="NCBIfam" id="TIGR00206">
    <property type="entry name" value="fliF"/>
    <property type="match status" value="1"/>
</dbReference>
<evidence type="ECO:0000259" key="13">
    <source>
        <dbReference type="Pfam" id="PF08345"/>
    </source>
</evidence>
<evidence type="ECO:0000256" key="10">
    <source>
        <dbReference type="SAM" id="MobiDB-lite"/>
    </source>
</evidence>
<dbReference type="PANTHER" id="PTHR30046">
    <property type="entry name" value="FLAGELLAR M-RING PROTEIN"/>
    <property type="match status" value="1"/>
</dbReference>
<keyword evidence="14" id="KW-0282">Flagellum</keyword>
<keyword evidence="8 9" id="KW-0975">Bacterial flagellum</keyword>
<comment type="similarity">
    <text evidence="3 9">Belongs to the FliF family.</text>
</comment>
<dbReference type="Gene3D" id="3.30.300.30">
    <property type="match status" value="1"/>
</dbReference>
<keyword evidence="7 11" id="KW-0472">Membrane</keyword>
<feature type="domain" description="Flagellar M-ring N-terminal" evidence="12">
    <location>
        <begin position="44"/>
        <end position="218"/>
    </location>
</feature>
<evidence type="ECO:0000256" key="6">
    <source>
        <dbReference type="ARBA" id="ARBA00022989"/>
    </source>
</evidence>
<keyword evidence="4" id="KW-1003">Cell membrane</keyword>